<dbReference type="PANTHER" id="PTHR34807">
    <property type="entry name" value="OS08G0270800 PROTEIN"/>
    <property type="match status" value="1"/>
</dbReference>
<dbReference type="GO" id="GO:0032259">
    <property type="term" value="P:methylation"/>
    <property type="evidence" value="ECO:0007669"/>
    <property type="project" value="UniProtKB-KW"/>
</dbReference>
<reference evidence="2" key="1">
    <citation type="submission" date="2019-08" db="EMBL/GenBank/DDBJ databases">
        <title>Reference gene set and small RNA set construction with multiple tissues from Davidia involucrata Baill.</title>
        <authorList>
            <person name="Yang H."/>
            <person name="Zhou C."/>
            <person name="Li G."/>
            <person name="Wang J."/>
            <person name="Gao P."/>
            <person name="Wang M."/>
            <person name="Wang R."/>
            <person name="Zhao Y."/>
        </authorList>
    </citation>
    <scope>NUCLEOTIDE SEQUENCE</scope>
    <source>
        <tissue evidence="2">Mixed with DoveR01_LX</tissue>
    </source>
</reference>
<protein>
    <submittedName>
        <fullName evidence="2">Putative Ribosomal RNA small subunit methyltransferase G</fullName>
    </submittedName>
</protein>
<dbReference type="GO" id="GO:0008168">
    <property type="term" value="F:methyltransferase activity"/>
    <property type="evidence" value="ECO:0007669"/>
    <property type="project" value="UniProtKB-KW"/>
</dbReference>
<name>A0A5B7AYW7_DAVIN</name>
<accession>A0A5B7AYW7</accession>
<keyword evidence="1" id="KW-0175">Coiled coil</keyword>
<keyword evidence="2" id="KW-0808">Transferase</keyword>
<dbReference type="EMBL" id="GHES01029982">
    <property type="protein sequence ID" value="MPA60541.1"/>
    <property type="molecule type" value="Transcribed_RNA"/>
</dbReference>
<dbReference type="PANTHER" id="PTHR34807:SF3">
    <property type="entry name" value="OS08G0270800 PROTEIN"/>
    <property type="match status" value="1"/>
</dbReference>
<feature type="coiled-coil region" evidence="1">
    <location>
        <begin position="27"/>
        <end position="68"/>
    </location>
</feature>
<sequence>MSKKMKRVALDSSPYGVYDDAKTRFKHQTLMQDYQELQKEAAGMRNKLETMKQRKLTLSAEVRFLRRRYKYLLKNKSAKPPQERELVFETQSKKIMKVRRIHNKKETTVQKTAPIFDLNQKERISGGKHAALQNATHVFDINQKERINSGKETSLRNPTPMFDLNQKERIYGGKEAIFRNPSVLFDLNQKDRIYGGKEAALQNSSVVFDLNLKERTYTGKEAAVQNRTPVIDLNQISREEDELQDCEPLRIEEQKKSVVRSNEQHNDLKLSICRNAHAGNGSNRAAKRKISWQDQVALRV</sequence>
<gene>
    <name evidence="2" type="ORF">Din_029982</name>
</gene>
<proteinExistence type="predicted"/>
<dbReference type="AlphaFoldDB" id="A0A5B7AYW7"/>
<keyword evidence="2" id="KW-0489">Methyltransferase</keyword>
<organism evidence="2">
    <name type="scientific">Davidia involucrata</name>
    <name type="common">Dove tree</name>
    <dbReference type="NCBI Taxonomy" id="16924"/>
    <lineage>
        <taxon>Eukaryota</taxon>
        <taxon>Viridiplantae</taxon>
        <taxon>Streptophyta</taxon>
        <taxon>Embryophyta</taxon>
        <taxon>Tracheophyta</taxon>
        <taxon>Spermatophyta</taxon>
        <taxon>Magnoliopsida</taxon>
        <taxon>eudicotyledons</taxon>
        <taxon>Gunneridae</taxon>
        <taxon>Pentapetalae</taxon>
        <taxon>asterids</taxon>
        <taxon>Cornales</taxon>
        <taxon>Nyssaceae</taxon>
        <taxon>Davidia</taxon>
    </lineage>
</organism>
<evidence type="ECO:0000313" key="2">
    <source>
        <dbReference type="EMBL" id="MPA60541.1"/>
    </source>
</evidence>
<evidence type="ECO:0000256" key="1">
    <source>
        <dbReference type="SAM" id="Coils"/>
    </source>
</evidence>